<dbReference type="Gene3D" id="3.40.1000.50">
    <property type="entry name" value="Repressor of RNA polymerase III transcription Maf1"/>
    <property type="match status" value="2"/>
</dbReference>
<dbReference type="GO" id="GO:0005634">
    <property type="term" value="C:nucleus"/>
    <property type="evidence" value="ECO:0007669"/>
    <property type="project" value="TreeGrafter"/>
</dbReference>
<feature type="region of interest" description="Disordered" evidence="1">
    <location>
        <begin position="214"/>
        <end position="254"/>
    </location>
</feature>
<protein>
    <submittedName>
        <fullName evidence="2">Maf1 protein</fullName>
    </submittedName>
</protein>
<dbReference type="InterPro" id="IPR038564">
    <property type="entry name" value="Maf1_sf"/>
</dbReference>
<dbReference type="KEGG" id="mrr:Moror_4415"/>
<evidence type="ECO:0000256" key="1">
    <source>
        <dbReference type="SAM" id="MobiDB-lite"/>
    </source>
</evidence>
<feature type="compositionally biased region" description="Low complexity" evidence="1">
    <location>
        <begin position="298"/>
        <end position="317"/>
    </location>
</feature>
<dbReference type="InterPro" id="IPR015257">
    <property type="entry name" value="Maf1"/>
</dbReference>
<feature type="region of interest" description="Disordered" evidence="1">
    <location>
        <begin position="266"/>
        <end position="323"/>
    </location>
</feature>
<organism evidence="2 3">
    <name type="scientific">Moniliophthora roreri (strain MCA 2997)</name>
    <name type="common">Cocoa frosty pod rot fungus</name>
    <name type="synonym">Crinipellis roreri</name>
    <dbReference type="NCBI Taxonomy" id="1381753"/>
    <lineage>
        <taxon>Eukaryota</taxon>
        <taxon>Fungi</taxon>
        <taxon>Dikarya</taxon>
        <taxon>Basidiomycota</taxon>
        <taxon>Agaricomycotina</taxon>
        <taxon>Agaricomycetes</taxon>
        <taxon>Agaricomycetidae</taxon>
        <taxon>Agaricales</taxon>
        <taxon>Marasmiineae</taxon>
        <taxon>Marasmiaceae</taxon>
        <taxon>Moniliophthora</taxon>
    </lineage>
</organism>
<dbReference type="OrthoDB" id="277029at2759"/>
<feature type="compositionally biased region" description="Acidic residues" evidence="1">
    <location>
        <begin position="225"/>
        <end position="242"/>
    </location>
</feature>
<dbReference type="HOGENOM" id="CLU_037043_3_0_1"/>
<evidence type="ECO:0000313" key="2">
    <source>
        <dbReference type="EMBL" id="ESK92539.1"/>
    </source>
</evidence>
<dbReference type="GO" id="GO:0000994">
    <property type="term" value="F:RNA polymerase III core binding"/>
    <property type="evidence" value="ECO:0007669"/>
    <property type="project" value="TreeGrafter"/>
</dbReference>
<dbReference type="AlphaFoldDB" id="V2YLF5"/>
<name>V2YLF5_MONRO</name>
<dbReference type="GO" id="GO:0016480">
    <property type="term" value="P:negative regulation of transcription by RNA polymerase III"/>
    <property type="evidence" value="ECO:0007669"/>
    <property type="project" value="InterPro"/>
</dbReference>
<accession>V2YLF5</accession>
<dbReference type="PANTHER" id="PTHR22504">
    <property type="entry name" value="REPRESSOR OF RNA POLYMERASE III TRANSCRIPTION MAF1"/>
    <property type="match status" value="1"/>
</dbReference>
<dbReference type="STRING" id="1381753.V2YLF5"/>
<dbReference type="PANTHER" id="PTHR22504:SF0">
    <property type="entry name" value="REPRESSOR OF RNA POLYMERASE III TRANSCRIPTION MAF1 HOMOLOG"/>
    <property type="match status" value="1"/>
</dbReference>
<dbReference type="Pfam" id="PF09174">
    <property type="entry name" value="Maf1"/>
    <property type="match status" value="1"/>
</dbReference>
<reference evidence="2 3" key="1">
    <citation type="journal article" date="2014" name="BMC Genomics">
        <title>Genome and secretome analysis of the hemibiotrophic fungal pathogen, Moniliophthora roreri, which causes frosty pod rot disease of cacao: mechanisms of the biotrophic and necrotrophic phases.</title>
        <authorList>
            <person name="Meinhardt L.W."/>
            <person name="Costa G.G.L."/>
            <person name="Thomazella D.P.T."/>
            <person name="Teixeira P.J.P.L."/>
            <person name="Carazzolle M.F."/>
            <person name="Schuster S.C."/>
            <person name="Carlson J.E."/>
            <person name="Guiltinan M.J."/>
            <person name="Mieczkowski P."/>
            <person name="Farmer A."/>
            <person name="Ramaraj T."/>
            <person name="Crozier J."/>
            <person name="Davis R.E."/>
            <person name="Shao J."/>
            <person name="Melnick R.L."/>
            <person name="Pereira G.A.G."/>
            <person name="Bailey B.A."/>
        </authorList>
    </citation>
    <scope>NUCLEOTIDE SEQUENCE [LARGE SCALE GENOMIC DNA]</scope>
    <source>
        <strain evidence="2 3">MCA 2997</strain>
    </source>
</reference>
<dbReference type="Proteomes" id="UP000017559">
    <property type="component" value="Unassembled WGS sequence"/>
</dbReference>
<feature type="compositionally biased region" description="Basic and acidic residues" evidence="1">
    <location>
        <begin position="284"/>
        <end position="297"/>
    </location>
</feature>
<keyword evidence="3" id="KW-1185">Reference proteome</keyword>
<comment type="caution">
    <text evidence="2">The sequence shown here is derived from an EMBL/GenBank/DDBJ whole genome shotgun (WGS) entry which is preliminary data.</text>
</comment>
<gene>
    <name evidence="2" type="ORF">Moror_4415</name>
</gene>
<sequence length="567" mass="63343">MKYIEIPALSNLAQSLSHQGPECSVHVRMEAYSCKNIKRDKKLFKSLEEAYTNEHSTHSGSPPLSSSWLEPEMTPFGPFDNHSSRKTLYLLISTLNCAFPDHEFSDVRPAHFNREESGASVLNALSTTLVAPHRAGMSAPRTYGSYPSVSPDLFPSSGSNMMSMSPLALNGGRELPRSPFSPPPIVSGTHPSVYRLVDDVIGLEECEVYSYTPEIESDPHVVGDFDSDDEEELGNGGDEDEYERTGAGRNGAGWWDENVTFEFDDYDVDESPRTSSSFPITRKPRGERPHVHIHPDNTDSASSSVTNSPNSPTTSPASLPPRVRQRAVRHFAQARKTNPSRDNSMTNALATPISMQYSQRPRATRRRTGALLWSSHWFFLNRKQKRILFISVWARSRPVGRAWDEEEYEDELYADYSVQPSSFSIDQIDSDEEEFEVLEDDEYIANRAAVPRVKIEEVESGRIRASSSSLQKDRFHGWEGGAGAGARAIGLRAVHWSVHSLPGKNIQLTEFPGLDYSPTSFLTFLPLPSYALPGPTSLMNSALDLTTIYDPMYLYYCSRTAVVRLAR</sequence>
<evidence type="ECO:0000313" key="3">
    <source>
        <dbReference type="Proteomes" id="UP000017559"/>
    </source>
</evidence>
<dbReference type="EMBL" id="AWSO01000276">
    <property type="protein sequence ID" value="ESK92539.1"/>
    <property type="molecule type" value="Genomic_DNA"/>
</dbReference>
<proteinExistence type="predicted"/>